<proteinExistence type="predicted"/>
<sequence length="141" mass="14330">MSTCDRRGSQHPPIVRVPPVAASRRPVRTSTRHGPIVAAPARLDGAEVLAPPLAAGRVPAHHRARVAGADAGSDALGVCCRLELRRGPDVLGVGLEVRGSARVGGPLAVAARAGHPHLARWWAACGVPGVGVGHGVTSARA</sequence>
<evidence type="ECO:0000256" key="1">
    <source>
        <dbReference type="SAM" id="MobiDB-lite"/>
    </source>
</evidence>
<reference evidence="2" key="2">
    <citation type="submission" date="2015-03" db="EMBL/GenBank/DDBJ databases">
        <authorList>
            <person name="Chow C.-E.T."/>
            <person name="Winget D.M."/>
            <person name="White R.A.III."/>
            <person name="Hallam S.J."/>
            <person name="Suttle C.A."/>
        </authorList>
    </citation>
    <scope>NUCLEOTIDE SEQUENCE</scope>
    <source>
        <strain evidence="2">Anoxic2_5</strain>
    </source>
</reference>
<organism evidence="2">
    <name type="scientific">uncultured marine virus</name>
    <dbReference type="NCBI Taxonomy" id="186617"/>
    <lineage>
        <taxon>Viruses</taxon>
        <taxon>environmental samples</taxon>
    </lineage>
</organism>
<dbReference type="EMBL" id="KR029589">
    <property type="protein sequence ID" value="AKH47221.1"/>
    <property type="molecule type" value="Genomic_DNA"/>
</dbReference>
<accession>A0A0F7L888</accession>
<feature type="region of interest" description="Disordered" evidence="1">
    <location>
        <begin position="1"/>
        <end position="32"/>
    </location>
</feature>
<reference evidence="2" key="1">
    <citation type="journal article" date="2015" name="Front. Microbiol.">
        <title>Combining genomic sequencing methods to explore viral diversity and reveal potential virus-host interactions.</title>
        <authorList>
            <person name="Chow C.E."/>
            <person name="Winget D.M."/>
            <person name="White R.A.III."/>
            <person name="Hallam S.J."/>
            <person name="Suttle C.A."/>
        </authorList>
    </citation>
    <scope>NUCLEOTIDE SEQUENCE</scope>
    <source>
        <strain evidence="2">Anoxic2_5</strain>
    </source>
</reference>
<name>A0A0F7L888_9VIRU</name>
<protein>
    <submittedName>
        <fullName evidence="2">Uncharacterized protein</fullName>
    </submittedName>
</protein>
<evidence type="ECO:0000313" key="2">
    <source>
        <dbReference type="EMBL" id="AKH47221.1"/>
    </source>
</evidence>